<evidence type="ECO:0000313" key="3">
    <source>
        <dbReference type="Proteomes" id="UP000265520"/>
    </source>
</evidence>
<dbReference type="AlphaFoldDB" id="A0A392T054"/>
<reference evidence="2 3" key="1">
    <citation type="journal article" date="2018" name="Front. Plant Sci.">
        <title>Red Clover (Trifolium pratense) and Zigzag Clover (T. medium) - A Picture of Genomic Similarities and Differences.</title>
        <authorList>
            <person name="Dluhosova J."/>
            <person name="Istvanek J."/>
            <person name="Nedelnik J."/>
            <person name="Repkova J."/>
        </authorList>
    </citation>
    <scope>NUCLEOTIDE SEQUENCE [LARGE SCALE GENOMIC DNA]</scope>
    <source>
        <strain evidence="3">cv. 10/8</strain>
        <tissue evidence="2">Leaf</tissue>
    </source>
</reference>
<evidence type="ECO:0000313" key="2">
    <source>
        <dbReference type="EMBL" id="MCI53864.1"/>
    </source>
</evidence>
<protein>
    <recommendedName>
        <fullName evidence="4">Transmembrane protein</fullName>
    </recommendedName>
</protein>
<comment type="caution">
    <text evidence="2">The sequence shown here is derived from an EMBL/GenBank/DDBJ whole genome shotgun (WGS) entry which is preliminary data.</text>
</comment>
<feature type="transmembrane region" description="Helical" evidence="1">
    <location>
        <begin position="21"/>
        <end position="43"/>
    </location>
</feature>
<sequence>MSGRCIRSCAGADNGRWAADCGSHCFLVVGALFYVWLIFFPFLPPLLRVLVQVFIT</sequence>
<dbReference type="Proteomes" id="UP000265520">
    <property type="component" value="Unassembled WGS sequence"/>
</dbReference>
<keyword evidence="1" id="KW-0812">Transmembrane</keyword>
<evidence type="ECO:0008006" key="4">
    <source>
        <dbReference type="Google" id="ProtNLM"/>
    </source>
</evidence>
<evidence type="ECO:0000256" key="1">
    <source>
        <dbReference type="SAM" id="Phobius"/>
    </source>
</evidence>
<accession>A0A392T054</accession>
<proteinExistence type="predicted"/>
<keyword evidence="3" id="KW-1185">Reference proteome</keyword>
<keyword evidence="1" id="KW-0472">Membrane</keyword>
<dbReference type="EMBL" id="LXQA010470207">
    <property type="protein sequence ID" value="MCI53864.1"/>
    <property type="molecule type" value="Genomic_DNA"/>
</dbReference>
<feature type="non-terminal residue" evidence="2">
    <location>
        <position position="56"/>
    </location>
</feature>
<keyword evidence="1" id="KW-1133">Transmembrane helix</keyword>
<name>A0A392T054_9FABA</name>
<organism evidence="2 3">
    <name type="scientific">Trifolium medium</name>
    <dbReference type="NCBI Taxonomy" id="97028"/>
    <lineage>
        <taxon>Eukaryota</taxon>
        <taxon>Viridiplantae</taxon>
        <taxon>Streptophyta</taxon>
        <taxon>Embryophyta</taxon>
        <taxon>Tracheophyta</taxon>
        <taxon>Spermatophyta</taxon>
        <taxon>Magnoliopsida</taxon>
        <taxon>eudicotyledons</taxon>
        <taxon>Gunneridae</taxon>
        <taxon>Pentapetalae</taxon>
        <taxon>rosids</taxon>
        <taxon>fabids</taxon>
        <taxon>Fabales</taxon>
        <taxon>Fabaceae</taxon>
        <taxon>Papilionoideae</taxon>
        <taxon>50 kb inversion clade</taxon>
        <taxon>NPAAA clade</taxon>
        <taxon>Hologalegina</taxon>
        <taxon>IRL clade</taxon>
        <taxon>Trifolieae</taxon>
        <taxon>Trifolium</taxon>
    </lineage>
</organism>